<dbReference type="Pfam" id="PF13416">
    <property type="entry name" value="SBP_bac_8"/>
    <property type="match status" value="1"/>
</dbReference>
<dbReference type="AlphaFoldDB" id="A0A3D9VCR9"/>
<dbReference type="Gene3D" id="3.40.190.10">
    <property type="entry name" value="Periplasmic binding protein-like II"/>
    <property type="match status" value="2"/>
</dbReference>
<feature type="chain" id="PRO_5038676473" evidence="1">
    <location>
        <begin position="16"/>
        <end position="376"/>
    </location>
</feature>
<comment type="caution">
    <text evidence="2">The sequence shown here is derived from an EMBL/GenBank/DDBJ whole genome shotgun (WGS) entry which is preliminary data.</text>
</comment>
<keyword evidence="1" id="KW-0732">Signal</keyword>
<reference evidence="2 3" key="1">
    <citation type="submission" date="2018-08" db="EMBL/GenBank/DDBJ databases">
        <title>Sequencing the genomes of 1000 actinobacteria strains.</title>
        <authorList>
            <person name="Klenk H.-P."/>
        </authorList>
    </citation>
    <scope>NUCLEOTIDE SEQUENCE [LARGE SCALE GENOMIC DNA]</scope>
    <source>
        <strain evidence="2 3">DSM 22891</strain>
    </source>
</reference>
<name>A0A3D9VCR9_THECX</name>
<dbReference type="EMBL" id="QTUC01000001">
    <property type="protein sequence ID" value="REF35091.1"/>
    <property type="molecule type" value="Genomic_DNA"/>
</dbReference>
<proteinExistence type="predicted"/>
<feature type="signal peptide" evidence="1">
    <location>
        <begin position="1"/>
        <end position="15"/>
    </location>
</feature>
<accession>A0A3D9VCR9</accession>
<dbReference type="PANTHER" id="PTHR42779:SF1">
    <property type="entry name" value="PROTEIN YNJB"/>
    <property type="match status" value="1"/>
</dbReference>
<dbReference type="PROSITE" id="PS51257">
    <property type="entry name" value="PROKAR_LIPOPROTEIN"/>
    <property type="match status" value="1"/>
</dbReference>
<dbReference type="InterPro" id="IPR006059">
    <property type="entry name" value="SBP"/>
</dbReference>
<evidence type="ECO:0000256" key="1">
    <source>
        <dbReference type="SAM" id="SignalP"/>
    </source>
</evidence>
<dbReference type="SUPFAM" id="SSF53850">
    <property type="entry name" value="Periplasmic binding protein-like II"/>
    <property type="match status" value="1"/>
</dbReference>
<dbReference type="Proteomes" id="UP000256485">
    <property type="component" value="Unassembled WGS sequence"/>
</dbReference>
<gene>
    <name evidence="2" type="ORF">DFJ64_0462</name>
</gene>
<dbReference type="PANTHER" id="PTHR42779">
    <property type="entry name" value="PROTEIN YNJB"/>
    <property type="match status" value="1"/>
</dbReference>
<sequence>MKFLVAGVASTVALAAAGCGGENTSAGSSGEGKTVRLYIGGDVNVRGLWEKTLIPAFREAHPGYDVRVTFSEHGVNDTTTLAKLGAAVKADQDAGFDLADSGLVRQAATSGLLAKVDTTSVPNLANVDESALEPVDHAAVPYRGSSVVLAYNSSKVKEPPQTLDELLAWIKANPGKFTYNSPSTGGSGQSFVTTVLDKFLSEEDRQKMVEGYVPELESLWDEGFAVLKELHPAIYQGVYPNGNQDVLNLLGKGEIWMAPVWSDMALSSMESGLLGPEIKLTQIRNPSFTGGAAYLGMPKNARNKEAALKLLNWVLEPEQQQKIVEVLAGYPAINLEKMPAEVQEKFAGLETQNLRLTYSQKMISDLNNLWQQKVPG</sequence>
<protein>
    <submittedName>
        <fullName evidence="2">Putative spermidine/putrescine transport system substrate-binding protein</fullName>
    </submittedName>
</protein>
<evidence type="ECO:0000313" key="3">
    <source>
        <dbReference type="Proteomes" id="UP000256485"/>
    </source>
</evidence>
<keyword evidence="3" id="KW-1185">Reference proteome</keyword>
<organism evidence="2 3">
    <name type="scientific">Thermasporomyces composti</name>
    <dbReference type="NCBI Taxonomy" id="696763"/>
    <lineage>
        <taxon>Bacteria</taxon>
        <taxon>Bacillati</taxon>
        <taxon>Actinomycetota</taxon>
        <taxon>Actinomycetes</taxon>
        <taxon>Propionibacteriales</taxon>
        <taxon>Nocardioidaceae</taxon>
        <taxon>Thermasporomyces</taxon>
    </lineage>
</organism>
<evidence type="ECO:0000313" key="2">
    <source>
        <dbReference type="EMBL" id="REF35091.1"/>
    </source>
</evidence>